<reference evidence="1" key="1">
    <citation type="submission" date="2020-05" db="EMBL/GenBank/DDBJ databases">
        <title>Large-scale comparative analyses of tick genomes elucidate their genetic diversity and vector capacities.</title>
        <authorList>
            <person name="Jia N."/>
            <person name="Wang J."/>
            <person name="Shi W."/>
            <person name="Du L."/>
            <person name="Sun Y."/>
            <person name="Zhan W."/>
            <person name="Jiang J."/>
            <person name="Wang Q."/>
            <person name="Zhang B."/>
            <person name="Ji P."/>
            <person name="Sakyi L.B."/>
            <person name="Cui X."/>
            <person name="Yuan T."/>
            <person name="Jiang B."/>
            <person name="Yang W."/>
            <person name="Lam T.T.-Y."/>
            <person name="Chang Q."/>
            <person name="Ding S."/>
            <person name="Wang X."/>
            <person name="Zhu J."/>
            <person name="Ruan X."/>
            <person name="Zhao L."/>
            <person name="Wei J."/>
            <person name="Que T."/>
            <person name="Du C."/>
            <person name="Cheng J."/>
            <person name="Dai P."/>
            <person name="Han X."/>
            <person name="Huang E."/>
            <person name="Gao Y."/>
            <person name="Liu J."/>
            <person name="Shao H."/>
            <person name="Ye R."/>
            <person name="Li L."/>
            <person name="Wei W."/>
            <person name="Wang X."/>
            <person name="Wang C."/>
            <person name="Yang T."/>
            <person name="Huo Q."/>
            <person name="Li W."/>
            <person name="Guo W."/>
            <person name="Chen H."/>
            <person name="Zhou L."/>
            <person name="Ni X."/>
            <person name="Tian J."/>
            <person name="Zhou Y."/>
            <person name="Sheng Y."/>
            <person name="Liu T."/>
            <person name="Pan Y."/>
            <person name="Xia L."/>
            <person name="Li J."/>
            <person name="Zhao F."/>
            <person name="Cao W."/>
        </authorList>
    </citation>
    <scope>NUCLEOTIDE SEQUENCE</scope>
    <source>
        <strain evidence="1">Hyas-2018</strain>
    </source>
</reference>
<keyword evidence="2" id="KW-1185">Reference proteome</keyword>
<comment type="caution">
    <text evidence="1">The sequence shown here is derived from an EMBL/GenBank/DDBJ whole genome shotgun (WGS) entry which is preliminary data.</text>
</comment>
<proteinExistence type="predicted"/>
<accession>A0ACB7RQ08</accession>
<evidence type="ECO:0000313" key="1">
    <source>
        <dbReference type="EMBL" id="KAH6922569.1"/>
    </source>
</evidence>
<protein>
    <submittedName>
        <fullName evidence="1">Uncharacterized protein</fullName>
    </submittedName>
</protein>
<evidence type="ECO:0000313" key="2">
    <source>
        <dbReference type="Proteomes" id="UP000821845"/>
    </source>
</evidence>
<name>A0ACB7RQ08_HYAAI</name>
<gene>
    <name evidence="1" type="ORF">HPB50_016218</name>
</gene>
<organism evidence="1 2">
    <name type="scientific">Hyalomma asiaticum</name>
    <name type="common">Tick</name>
    <dbReference type="NCBI Taxonomy" id="266040"/>
    <lineage>
        <taxon>Eukaryota</taxon>
        <taxon>Metazoa</taxon>
        <taxon>Ecdysozoa</taxon>
        <taxon>Arthropoda</taxon>
        <taxon>Chelicerata</taxon>
        <taxon>Arachnida</taxon>
        <taxon>Acari</taxon>
        <taxon>Parasitiformes</taxon>
        <taxon>Ixodida</taxon>
        <taxon>Ixodoidea</taxon>
        <taxon>Ixodidae</taxon>
        <taxon>Hyalomminae</taxon>
        <taxon>Hyalomma</taxon>
    </lineage>
</organism>
<sequence length="702" mass="74267">MQRLTEPQQQSSTDALLAGLPSSLKAGTSGPVLPTPSDATNLGRTALSKPAPFLNCTHTTGHILTTFAMSDGSSGSTAMTQPEIVATRSTTAKLRAARHANNLGNTSMSQSAAAAVATSEPASSTAIQPPGANSSASTMKPATHADAAASGSAFPVKAAEAAPSFPSCDPAAPTSSTTASLEGGSSEQTDSTAPRGNKCNTLPPESSCSTIGAGRKLASAARPRNELISVGIQLPPGTLNPKLPLYDLLAAIISTARLSPKDREEVTLQAKPAQSLVFIRTHSPLTANLLLSLTHLQLQGKQVTVKTYAPNPPISCLGVIHNVGGQFTSSELLNDLESFTTNILGARMMGTTESVLITFSGTMIPRFVYFKRVSFRCRPHKPKPPTCTHCLALGHRAHQCPQHSTAAKCRRCAVPLTTGPTAHVCAQLWCIHCQVNTHSSLDPTCPFLLAKQRECAKAAFLRRTAMRRATQPPPSSSSSIRESTSTSAPSPPGSHAAVVKAPSALWHYSSSNTPPLSLTNENRSFDLRLAMLERNQQSRMGSPGPSEDAGGSGAAKFDGPGPSKFTAFTDTTSVRWPCLPETLPQLPIPDRRLGRYALSTRRFLSPLLCSEIRWSRTVEVFCVHQHHERPMALSPGDVATSADPGSTTYSLWQSSGLPRLRSGTRRSGTVRVPSLQQVSTSLLNPAAANQFVGEFTIRLRTS</sequence>
<dbReference type="Proteomes" id="UP000821845">
    <property type="component" value="Chromosome 9"/>
</dbReference>
<dbReference type="EMBL" id="CM023489">
    <property type="protein sequence ID" value="KAH6922569.1"/>
    <property type="molecule type" value="Genomic_DNA"/>
</dbReference>